<gene>
    <name evidence="8" type="ORF">LGH74_10355</name>
</gene>
<evidence type="ECO:0000256" key="3">
    <source>
        <dbReference type="ARBA" id="ARBA00012556"/>
    </source>
</evidence>
<evidence type="ECO:0000256" key="6">
    <source>
        <dbReference type="RuleBase" id="RU361192"/>
    </source>
</evidence>
<dbReference type="EC" id="3.2.1.89" evidence="3 6"/>
<reference evidence="8" key="1">
    <citation type="submission" date="2021-10" db="EMBL/GenBank/DDBJ databases">
        <authorList>
            <person name="Dean J.D."/>
            <person name="Kim M.K."/>
            <person name="Newey C.N."/>
            <person name="Stoker T.S."/>
            <person name="Thompson D.W."/>
            <person name="Grose J.H."/>
        </authorList>
    </citation>
    <scope>NUCLEOTIDE SEQUENCE</scope>
    <source>
        <strain evidence="8">BT178</strain>
    </source>
</reference>
<evidence type="ECO:0000256" key="2">
    <source>
        <dbReference type="ARBA" id="ARBA00010687"/>
    </source>
</evidence>
<keyword evidence="6" id="KW-0732">Signal</keyword>
<comment type="caution">
    <text evidence="8">The sequence shown here is derived from an EMBL/GenBank/DDBJ whole genome shotgun (WGS) entry which is preliminary data.</text>
</comment>
<feature type="chain" id="PRO_5045005643" description="Arabinogalactan endo-beta-1,4-galactanase" evidence="6">
    <location>
        <begin position="33"/>
        <end position="389"/>
    </location>
</feature>
<keyword evidence="4 6" id="KW-0378">Hydrolase</keyword>
<accession>A0ABS8AQ86</accession>
<name>A0ABS8AQ86_9BACT</name>
<comment type="similarity">
    <text evidence="2 6">Belongs to the glycosyl hydrolase 53 family.</text>
</comment>
<dbReference type="InterPro" id="IPR006311">
    <property type="entry name" value="TAT_signal"/>
</dbReference>
<keyword evidence="5 6" id="KW-0326">Glycosidase</keyword>
<dbReference type="SUPFAM" id="SSF51445">
    <property type="entry name" value="(Trans)glycosidases"/>
    <property type="match status" value="1"/>
</dbReference>
<dbReference type="RefSeq" id="WP_226175402.1">
    <property type="nucleotide sequence ID" value="NZ_JAJADR010000002.1"/>
</dbReference>
<evidence type="ECO:0000313" key="9">
    <source>
        <dbReference type="Proteomes" id="UP001165296"/>
    </source>
</evidence>
<dbReference type="Pfam" id="PF07745">
    <property type="entry name" value="Glyco_hydro_53"/>
    <property type="match status" value="1"/>
</dbReference>
<feature type="region of interest" description="Disordered" evidence="7">
    <location>
        <begin position="347"/>
        <end position="389"/>
    </location>
</feature>
<evidence type="ECO:0000313" key="8">
    <source>
        <dbReference type="EMBL" id="MCB2408380.1"/>
    </source>
</evidence>
<keyword evidence="9" id="KW-1185">Reference proteome</keyword>
<proteinExistence type="inferred from homology"/>
<evidence type="ECO:0000256" key="5">
    <source>
        <dbReference type="ARBA" id="ARBA00023295"/>
    </source>
</evidence>
<dbReference type="PROSITE" id="PS51318">
    <property type="entry name" value="TAT"/>
    <property type="match status" value="1"/>
</dbReference>
<organism evidence="8 9">
    <name type="scientific">Hymenobacter lucidus</name>
    <dbReference type="NCBI Taxonomy" id="2880930"/>
    <lineage>
        <taxon>Bacteria</taxon>
        <taxon>Pseudomonadati</taxon>
        <taxon>Bacteroidota</taxon>
        <taxon>Cytophagia</taxon>
        <taxon>Cytophagales</taxon>
        <taxon>Hymenobacteraceae</taxon>
        <taxon>Hymenobacter</taxon>
    </lineage>
</organism>
<dbReference type="Proteomes" id="UP001165296">
    <property type="component" value="Unassembled WGS sequence"/>
</dbReference>
<dbReference type="PANTHER" id="PTHR34983:SF1">
    <property type="entry name" value="ARABINOGALACTAN ENDO-BETA-1,4-GALACTANASE A"/>
    <property type="match status" value="1"/>
</dbReference>
<evidence type="ECO:0000256" key="4">
    <source>
        <dbReference type="ARBA" id="ARBA00022801"/>
    </source>
</evidence>
<protein>
    <recommendedName>
        <fullName evidence="3 6">Arabinogalactan endo-beta-1,4-galactanase</fullName>
        <ecNumber evidence="3 6">3.2.1.89</ecNumber>
    </recommendedName>
</protein>
<dbReference type="Gene3D" id="3.20.20.80">
    <property type="entry name" value="Glycosidases"/>
    <property type="match status" value="1"/>
</dbReference>
<evidence type="ECO:0000256" key="7">
    <source>
        <dbReference type="SAM" id="MobiDB-lite"/>
    </source>
</evidence>
<evidence type="ECO:0000256" key="1">
    <source>
        <dbReference type="ARBA" id="ARBA00001695"/>
    </source>
</evidence>
<dbReference type="InterPro" id="IPR017853">
    <property type="entry name" value="GH"/>
</dbReference>
<dbReference type="EMBL" id="JAJADR010000002">
    <property type="protein sequence ID" value="MCB2408380.1"/>
    <property type="molecule type" value="Genomic_DNA"/>
</dbReference>
<sequence>MHNLFRRAALRKALIVGATLCSTLFLTPAATAQSFAKGADVGWLQQMEATGYVFYNDQGVAQDCFQILKDKGINSIRLRVFVNPSNDKASGHCSPAEVVMMAKRAKNLGFRLMIDFHYSDTWADPAKQAKPAAWASHPFPQLMQDVYDHTFSVMTSLKASGVTPEWVQIGNEIPNGMMWPEGSTTNFSQLTQLINKGYDAVKAVSASSKVIVHLDRGNDSALYRSFFDNLTANKGKYDVIGMSYYPFWLKQDYTASIDNLQANMNDMVSRYGKEVIITEVGGDYKLPQNTYDMLVAVIKATQAVPNGKGLGVFYWEPQGAKSWSGYQLSAWGDDGRPTPALNAFLYDNRLTNPGLKPNTSPRKSQPAKPAPKPKRASKTTPAGSAKPVR</sequence>
<dbReference type="PANTHER" id="PTHR34983">
    <property type="entry name" value="ARABINOGALACTAN ENDO-BETA-1,4-GALACTANASE A"/>
    <property type="match status" value="1"/>
</dbReference>
<comment type="catalytic activity">
    <reaction evidence="1 6">
        <text>The enzyme specifically hydrolyzes (1-&gt;4)-beta-D-galactosidic linkages in type I arabinogalactans.</text>
        <dbReference type="EC" id="3.2.1.89"/>
    </reaction>
</comment>
<feature type="signal peptide" evidence="6">
    <location>
        <begin position="1"/>
        <end position="32"/>
    </location>
</feature>
<dbReference type="InterPro" id="IPR011683">
    <property type="entry name" value="Glyco_hydro_53"/>
</dbReference>